<organism evidence="2 3">
    <name type="scientific">Gonium pectorale</name>
    <name type="common">Green alga</name>
    <dbReference type="NCBI Taxonomy" id="33097"/>
    <lineage>
        <taxon>Eukaryota</taxon>
        <taxon>Viridiplantae</taxon>
        <taxon>Chlorophyta</taxon>
        <taxon>core chlorophytes</taxon>
        <taxon>Chlorophyceae</taxon>
        <taxon>CS clade</taxon>
        <taxon>Chlamydomonadales</taxon>
        <taxon>Volvocaceae</taxon>
        <taxon>Gonium</taxon>
    </lineage>
</organism>
<protein>
    <submittedName>
        <fullName evidence="2">Uncharacterized protein</fullName>
    </submittedName>
</protein>
<dbReference type="AlphaFoldDB" id="A0A150H4J8"/>
<proteinExistence type="predicted"/>
<name>A0A150H4J8_GONPE</name>
<evidence type="ECO:0000313" key="3">
    <source>
        <dbReference type="Proteomes" id="UP000075714"/>
    </source>
</evidence>
<sequence>MDTSEAPGGKKGSKGVALGIQKVSLKAVRGQRTKAQKLRKAKRTEKAEARAEKVVVKSSLSLSHKQKKNSLKTMY</sequence>
<dbReference type="OrthoDB" id="536225at2759"/>
<comment type="caution">
    <text evidence="2">The sequence shown here is derived from an EMBL/GenBank/DDBJ whole genome shotgun (WGS) entry which is preliminary data.</text>
</comment>
<feature type="compositionally biased region" description="Basic residues" evidence="1">
    <location>
        <begin position="31"/>
        <end position="43"/>
    </location>
</feature>
<dbReference type="EMBL" id="LSYV01000002">
    <property type="protein sequence ID" value="KXZ56758.1"/>
    <property type="molecule type" value="Genomic_DNA"/>
</dbReference>
<keyword evidence="3" id="KW-1185">Reference proteome</keyword>
<evidence type="ECO:0000256" key="1">
    <source>
        <dbReference type="SAM" id="MobiDB-lite"/>
    </source>
</evidence>
<accession>A0A150H4J8</accession>
<feature type="region of interest" description="Disordered" evidence="1">
    <location>
        <begin position="31"/>
        <end position="50"/>
    </location>
</feature>
<gene>
    <name evidence="2" type="ORF">GPECTOR_1g683</name>
</gene>
<reference evidence="3" key="1">
    <citation type="journal article" date="2016" name="Nat. Commun.">
        <title>The Gonium pectorale genome demonstrates co-option of cell cycle regulation during the evolution of multicellularity.</title>
        <authorList>
            <person name="Hanschen E.R."/>
            <person name="Marriage T.N."/>
            <person name="Ferris P.J."/>
            <person name="Hamaji T."/>
            <person name="Toyoda A."/>
            <person name="Fujiyama A."/>
            <person name="Neme R."/>
            <person name="Noguchi H."/>
            <person name="Minakuchi Y."/>
            <person name="Suzuki M."/>
            <person name="Kawai-Toyooka H."/>
            <person name="Smith D.R."/>
            <person name="Sparks H."/>
            <person name="Anderson J."/>
            <person name="Bakaric R."/>
            <person name="Luria V."/>
            <person name="Karger A."/>
            <person name="Kirschner M.W."/>
            <person name="Durand P.M."/>
            <person name="Michod R.E."/>
            <person name="Nozaki H."/>
            <person name="Olson B.J."/>
        </authorList>
    </citation>
    <scope>NUCLEOTIDE SEQUENCE [LARGE SCALE GENOMIC DNA]</scope>
    <source>
        <strain evidence="3">NIES-2863</strain>
    </source>
</reference>
<dbReference type="Proteomes" id="UP000075714">
    <property type="component" value="Unassembled WGS sequence"/>
</dbReference>
<evidence type="ECO:0000313" key="2">
    <source>
        <dbReference type="EMBL" id="KXZ56758.1"/>
    </source>
</evidence>